<gene>
    <name evidence="1" type="ORF">F511_45536</name>
</gene>
<dbReference type="InterPro" id="IPR011989">
    <property type="entry name" value="ARM-like"/>
</dbReference>
<dbReference type="OrthoDB" id="7537227at2759"/>
<proteinExistence type="predicted"/>
<dbReference type="Proteomes" id="UP000250235">
    <property type="component" value="Unassembled WGS sequence"/>
</dbReference>
<keyword evidence="2" id="KW-1185">Reference proteome</keyword>
<accession>A0A2Z6ZW82</accession>
<evidence type="ECO:0000313" key="2">
    <source>
        <dbReference type="Proteomes" id="UP000250235"/>
    </source>
</evidence>
<dbReference type="AlphaFoldDB" id="A0A2Z6ZW82"/>
<organism evidence="1 2">
    <name type="scientific">Dorcoceras hygrometricum</name>
    <dbReference type="NCBI Taxonomy" id="472368"/>
    <lineage>
        <taxon>Eukaryota</taxon>
        <taxon>Viridiplantae</taxon>
        <taxon>Streptophyta</taxon>
        <taxon>Embryophyta</taxon>
        <taxon>Tracheophyta</taxon>
        <taxon>Spermatophyta</taxon>
        <taxon>Magnoliopsida</taxon>
        <taxon>eudicotyledons</taxon>
        <taxon>Gunneridae</taxon>
        <taxon>Pentapetalae</taxon>
        <taxon>asterids</taxon>
        <taxon>lamiids</taxon>
        <taxon>Lamiales</taxon>
        <taxon>Gesneriaceae</taxon>
        <taxon>Didymocarpoideae</taxon>
        <taxon>Trichosporeae</taxon>
        <taxon>Loxocarpinae</taxon>
        <taxon>Dorcoceras</taxon>
    </lineage>
</organism>
<evidence type="ECO:0000313" key="1">
    <source>
        <dbReference type="EMBL" id="KZV06982.1"/>
    </source>
</evidence>
<reference evidence="1 2" key="1">
    <citation type="journal article" date="2015" name="Proc. Natl. Acad. Sci. U.S.A.">
        <title>The resurrection genome of Boea hygrometrica: A blueprint for survival of dehydration.</title>
        <authorList>
            <person name="Xiao L."/>
            <person name="Yang G."/>
            <person name="Zhang L."/>
            <person name="Yang X."/>
            <person name="Zhao S."/>
            <person name="Ji Z."/>
            <person name="Zhou Q."/>
            <person name="Hu M."/>
            <person name="Wang Y."/>
            <person name="Chen M."/>
            <person name="Xu Y."/>
            <person name="Jin H."/>
            <person name="Xiao X."/>
            <person name="Hu G."/>
            <person name="Bao F."/>
            <person name="Hu Y."/>
            <person name="Wan P."/>
            <person name="Li L."/>
            <person name="Deng X."/>
            <person name="Kuang T."/>
            <person name="Xiang C."/>
            <person name="Zhu J.K."/>
            <person name="Oliver M.J."/>
            <person name="He Y."/>
        </authorList>
    </citation>
    <scope>NUCLEOTIDE SEQUENCE [LARGE SCALE GENOMIC DNA]</scope>
    <source>
        <strain evidence="2">cv. XS01</strain>
    </source>
</reference>
<dbReference type="Gene3D" id="1.25.10.10">
    <property type="entry name" value="Leucine-rich Repeat Variant"/>
    <property type="match status" value="1"/>
</dbReference>
<dbReference type="InterPro" id="IPR016024">
    <property type="entry name" value="ARM-type_fold"/>
</dbReference>
<dbReference type="EMBL" id="KV048841">
    <property type="protein sequence ID" value="KZV06982.1"/>
    <property type="molecule type" value="Genomic_DNA"/>
</dbReference>
<dbReference type="SUPFAM" id="SSF48371">
    <property type="entry name" value="ARM repeat"/>
    <property type="match status" value="1"/>
</dbReference>
<sequence>MGFEGGSSSTGGCHPTAAATSFDADADADAAATCASISPSYSPSVVSQTFMLLQSDEHYSRLQAAKDIRRMTKTSQRYRRHFSAAVVPLVDMLCCGDADASEAALAALLNLAVKDERSAQYTVCVGFGPRDVSFLL</sequence>
<protein>
    <submittedName>
        <fullName evidence="1">U-box domain-containing protein 2</fullName>
    </submittedName>
</protein>
<name>A0A2Z6ZW82_9LAMI</name>